<feature type="binding site" evidence="14">
    <location>
        <position position="471"/>
    </location>
    <ligand>
        <name>Zn(2+)</name>
        <dbReference type="ChEBI" id="CHEBI:29105"/>
        <label>2</label>
    </ligand>
</feature>
<dbReference type="InterPro" id="IPR018299">
    <property type="entry name" value="Alkaline_phosphatase_AS"/>
</dbReference>
<evidence type="ECO:0000256" key="16">
    <source>
        <dbReference type="RuleBase" id="RU003947"/>
    </source>
</evidence>
<dbReference type="CDD" id="cd16012">
    <property type="entry name" value="ALP"/>
    <property type="match status" value="1"/>
</dbReference>
<evidence type="ECO:0000256" key="4">
    <source>
        <dbReference type="ARBA" id="ARBA00022475"/>
    </source>
</evidence>
<evidence type="ECO:0000256" key="13">
    <source>
        <dbReference type="PIRSR" id="PIRSR601952-1"/>
    </source>
</evidence>
<accession>A0AAW2HGQ0</accession>
<feature type="binding site" evidence="14">
    <location>
        <position position="67"/>
    </location>
    <ligand>
        <name>Zn(2+)</name>
        <dbReference type="ChEBI" id="CHEBI:29105"/>
        <label>2</label>
    </ligand>
</feature>
<evidence type="ECO:0000256" key="1">
    <source>
        <dbReference type="ARBA" id="ARBA00004609"/>
    </source>
</evidence>
<reference evidence="18" key="1">
    <citation type="journal article" date="2024" name="Gigascience">
        <title>Chromosome-level genome of the poultry shaft louse Menopon gallinae provides insight into the host-switching and adaptive evolution of parasitic lice.</title>
        <authorList>
            <person name="Xu Y."/>
            <person name="Ma L."/>
            <person name="Liu S."/>
            <person name="Liang Y."/>
            <person name="Liu Q."/>
            <person name="He Z."/>
            <person name="Tian L."/>
            <person name="Duan Y."/>
            <person name="Cai W."/>
            <person name="Li H."/>
            <person name="Song F."/>
        </authorList>
    </citation>
    <scope>NUCLEOTIDE SEQUENCE</scope>
    <source>
        <strain evidence="18">Cailab_2023a</strain>
    </source>
</reference>
<evidence type="ECO:0000256" key="3">
    <source>
        <dbReference type="ARBA" id="ARBA00012647"/>
    </source>
</evidence>
<organism evidence="18">
    <name type="scientific">Menopon gallinae</name>
    <name type="common">poultry shaft louse</name>
    <dbReference type="NCBI Taxonomy" id="328185"/>
    <lineage>
        <taxon>Eukaryota</taxon>
        <taxon>Metazoa</taxon>
        <taxon>Ecdysozoa</taxon>
        <taxon>Arthropoda</taxon>
        <taxon>Hexapoda</taxon>
        <taxon>Insecta</taxon>
        <taxon>Pterygota</taxon>
        <taxon>Neoptera</taxon>
        <taxon>Paraneoptera</taxon>
        <taxon>Psocodea</taxon>
        <taxon>Troctomorpha</taxon>
        <taxon>Phthiraptera</taxon>
        <taxon>Amblycera</taxon>
        <taxon>Menoponidae</taxon>
        <taxon>Menopon</taxon>
    </lineage>
</organism>
<proteinExistence type="inferred from homology"/>
<dbReference type="PANTHER" id="PTHR11596:SF83">
    <property type="entry name" value="ALKALINE PHOSPHATASE 4"/>
    <property type="match status" value="1"/>
</dbReference>
<feature type="binding site" evidence="14">
    <location>
        <position position="335"/>
    </location>
    <ligand>
        <name>Zn(2+)</name>
        <dbReference type="ChEBI" id="CHEBI:29105"/>
        <label>2</label>
    </ligand>
</feature>
<keyword evidence="11" id="KW-0325">Glycoprotein</keyword>
<comment type="similarity">
    <text evidence="2 15">Belongs to the alkaline phosphatase family.</text>
</comment>
<evidence type="ECO:0000256" key="5">
    <source>
        <dbReference type="ARBA" id="ARBA00022622"/>
    </source>
</evidence>
<dbReference type="GO" id="GO:0004035">
    <property type="term" value="F:alkaline phosphatase activity"/>
    <property type="evidence" value="ECO:0007669"/>
    <property type="project" value="UniProtKB-EC"/>
</dbReference>
<evidence type="ECO:0000256" key="10">
    <source>
        <dbReference type="ARBA" id="ARBA00023136"/>
    </source>
</evidence>
<evidence type="ECO:0000256" key="17">
    <source>
        <dbReference type="SAM" id="SignalP"/>
    </source>
</evidence>
<feature type="chain" id="PRO_5044476990" description="Alkaline phosphatase" evidence="17">
    <location>
        <begin position="18"/>
        <end position="549"/>
    </location>
</feature>
<feature type="active site" description="Phosphoserine intermediate" evidence="13">
    <location>
        <position position="117"/>
    </location>
</feature>
<feature type="binding site" evidence="14">
    <location>
        <position position="377"/>
    </location>
    <ligand>
        <name>Zn(2+)</name>
        <dbReference type="ChEBI" id="CHEBI:29105"/>
        <label>2</label>
    </ligand>
</feature>
<evidence type="ECO:0000256" key="9">
    <source>
        <dbReference type="ARBA" id="ARBA00022842"/>
    </source>
</evidence>
<dbReference type="InterPro" id="IPR017850">
    <property type="entry name" value="Alkaline_phosphatase_core_sf"/>
</dbReference>
<feature type="binding site" evidence="14">
    <location>
        <position position="180"/>
    </location>
    <ligand>
        <name>Mg(2+)</name>
        <dbReference type="ChEBI" id="CHEBI:18420"/>
    </ligand>
</feature>
<feature type="signal peptide" evidence="17">
    <location>
        <begin position="1"/>
        <end position="17"/>
    </location>
</feature>
<dbReference type="GO" id="GO:0098552">
    <property type="term" value="C:side of membrane"/>
    <property type="evidence" value="ECO:0007669"/>
    <property type="project" value="UniProtKB-KW"/>
</dbReference>
<comment type="cofactor">
    <cofactor evidence="14">
        <name>Mg(2+)</name>
        <dbReference type="ChEBI" id="CHEBI:18420"/>
    </cofactor>
    <text evidence="14">Binds 1 Mg(2+) ion.</text>
</comment>
<keyword evidence="9 14" id="KW-0460">Magnesium</keyword>
<feature type="binding site" evidence="14">
    <location>
        <position position="182"/>
    </location>
    <ligand>
        <name>Mg(2+)</name>
        <dbReference type="ChEBI" id="CHEBI:18420"/>
    </ligand>
</feature>
<keyword evidence="8 14" id="KW-0862">Zinc</keyword>
<dbReference type="PANTHER" id="PTHR11596">
    <property type="entry name" value="ALKALINE PHOSPHATASE"/>
    <property type="match status" value="1"/>
</dbReference>
<dbReference type="SMART" id="SM00098">
    <property type="entry name" value="alkPPc"/>
    <property type="match status" value="1"/>
</dbReference>
<keyword evidence="4" id="KW-1003">Cell membrane</keyword>
<dbReference type="SUPFAM" id="SSF53649">
    <property type="entry name" value="Alkaline phosphatase-like"/>
    <property type="match status" value="1"/>
</dbReference>
<keyword evidence="10" id="KW-0472">Membrane</keyword>
<name>A0AAW2HGQ0_9NEOP</name>
<keyword evidence="7 16" id="KW-0378">Hydrolase</keyword>
<dbReference type="PROSITE" id="PS00123">
    <property type="entry name" value="ALKALINE_PHOSPHATASE"/>
    <property type="match status" value="1"/>
</dbReference>
<keyword evidence="12" id="KW-0449">Lipoprotein</keyword>
<evidence type="ECO:0000256" key="8">
    <source>
        <dbReference type="ARBA" id="ARBA00022833"/>
    </source>
</evidence>
<keyword evidence="6 14" id="KW-0479">Metal-binding</keyword>
<dbReference type="Gene3D" id="3.40.720.10">
    <property type="entry name" value="Alkaline Phosphatase, subunit A"/>
    <property type="match status" value="1"/>
</dbReference>
<dbReference type="InterPro" id="IPR001952">
    <property type="entry name" value="Alkaline_phosphatase"/>
</dbReference>
<comment type="cofactor">
    <cofactor evidence="14">
        <name>Zn(2+)</name>
        <dbReference type="ChEBI" id="CHEBI:29105"/>
    </cofactor>
    <text evidence="14">Binds 2 Zn(2+) ions.</text>
</comment>
<sequence length="549" mass="59535">MAWYLLLISAVICTVFGVPQGIGNNYKTIELEDRDFWRSSASARLAEVLKRQSNNKVAKNVIVFIGDGMGMTTITAGRIYQGQLRQRGGEGNSLSFDKFPVTGLAKTYNVNTQVPDSASTATAIFSGVKTKHYVLGLDATAAFDNCIPEMNKQAAVTNVMNWAQDAGKDTGIVTTTRITHATPAATYSHINNRNWECDSLIPSSDVGCVKDIARQLVEDAPGKNFKVILGGGRNQLGDAKVVSDYCVRNDNRNLVSEWKNAKVNARYVTTANELSAVDVKKTDYLLGLFSPGHISYAAEKDPIRPSLKLMTEAAIRMLQKNGKGFVLMVEGGRIDHGHHNNTPGLALSELVDLDEAVEAAVNLTSPDDTLIIVTADHSHAMSFNGYPNRGNDILGLAHNESNAFYETLSYANGPGFADHHLVNKQENCIGVCTENEKESANSWKDIRKNHTGSNNPFYRHLAAVYLVEETHGGEDVPIYASGPMSHLLSGVHEQNYIASVISYASCIGPEAKRCGGNRVSSSSSSSSTSSINNSLLISILSFTAFYLNL</sequence>
<feature type="binding site" evidence="14">
    <location>
        <position position="339"/>
    </location>
    <ligand>
        <name>Zn(2+)</name>
        <dbReference type="ChEBI" id="CHEBI:29105"/>
        <label>2</label>
    </ligand>
</feature>
<dbReference type="PRINTS" id="PR00113">
    <property type="entry name" value="ALKPHPHTASE"/>
</dbReference>
<evidence type="ECO:0000256" key="2">
    <source>
        <dbReference type="ARBA" id="ARBA00005984"/>
    </source>
</evidence>
<keyword evidence="5" id="KW-0336">GPI-anchor</keyword>
<dbReference type="Pfam" id="PF00245">
    <property type="entry name" value="Alk_phosphatase"/>
    <property type="match status" value="1"/>
</dbReference>
<dbReference type="EMBL" id="JARGDH010000005">
    <property type="protein sequence ID" value="KAL0268999.1"/>
    <property type="molecule type" value="Genomic_DNA"/>
</dbReference>
<dbReference type="GO" id="GO:0005886">
    <property type="term" value="C:plasma membrane"/>
    <property type="evidence" value="ECO:0007669"/>
    <property type="project" value="UniProtKB-SubCell"/>
</dbReference>
<protein>
    <recommendedName>
        <fullName evidence="3 16">Alkaline phosphatase</fullName>
        <ecNumber evidence="3 16">3.1.3.1</ecNumber>
    </recommendedName>
</protein>
<evidence type="ECO:0000256" key="11">
    <source>
        <dbReference type="ARBA" id="ARBA00023180"/>
    </source>
</evidence>
<evidence type="ECO:0000313" key="18">
    <source>
        <dbReference type="EMBL" id="KAL0269000.1"/>
    </source>
</evidence>
<evidence type="ECO:0000256" key="7">
    <source>
        <dbReference type="ARBA" id="ARBA00022801"/>
    </source>
</evidence>
<evidence type="ECO:0000256" key="6">
    <source>
        <dbReference type="ARBA" id="ARBA00022723"/>
    </source>
</evidence>
<dbReference type="FunFam" id="3.40.720.10:FF:000008">
    <property type="entry name" value="Alkaline phosphatase"/>
    <property type="match status" value="1"/>
</dbReference>
<dbReference type="EC" id="3.1.3.1" evidence="3 16"/>
<dbReference type="GO" id="GO:0046872">
    <property type="term" value="F:metal ion binding"/>
    <property type="evidence" value="ECO:0007669"/>
    <property type="project" value="UniProtKB-KW"/>
</dbReference>
<evidence type="ECO:0000256" key="12">
    <source>
        <dbReference type="ARBA" id="ARBA00023288"/>
    </source>
</evidence>
<comment type="subcellular location">
    <subcellularLocation>
        <location evidence="1">Cell membrane</location>
        <topology evidence="1">Lipid-anchor</topology>
        <topology evidence="1">GPI-anchor</topology>
    </subcellularLocation>
</comment>
<dbReference type="EMBL" id="JARGDH010000005">
    <property type="protein sequence ID" value="KAL0269000.1"/>
    <property type="molecule type" value="Genomic_DNA"/>
</dbReference>
<feature type="binding site" evidence="14">
    <location>
        <position position="330"/>
    </location>
    <ligand>
        <name>Mg(2+)</name>
        <dbReference type="ChEBI" id="CHEBI:18420"/>
    </ligand>
</feature>
<comment type="catalytic activity">
    <reaction evidence="16">
        <text>a phosphate monoester + H2O = an alcohol + phosphate</text>
        <dbReference type="Rhea" id="RHEA:15017"/>
        <dbReference type="ChEBI" id="CHEBI:15377"/>
        <dbReference type="ChEBI" id="CHEBI:30879"/>
        <dbReference type="ChEBI" id="CHEBI:43474"/>
        <dbReference type="ChEBI" id="CHEBI:67140"/>
        <dbReference type="EC" id="3.1.3.1"/>
    </reaction>
</comment>
<comment type="caution">
    <text evidence="18">The sequence shown here is derived from an EMBL/GenBank/DDBJ whole genome shotgun (WGS) entry which is preliminary data.</text>
</comment>
<feature type="binding site" evidence="14">
    <location>
        <position position="376"/>
    </location>
    <ligand>
        <name>Zn(2+)</name>
        <dbReference type="ChEBI" id="CHEBI:29105"/>
        <label>2</label>
    </ligand>
</feature>
<keyword evidence="17" id="KW-0732">Signal</keyword>
<evidence type="ECO:0000256" key="15">
    <source>
        <dbReference type="RuleBase" id="RU003946"/>
    </source>
</evidence>
<gene>
    <name evidence="18" type="ORF">PYX00_010751</name>
</gene>
<feature type="binding site" evidence="14">
    <location>
        <position position="67"/>
    </location>
    <ligand>
        <name>Mg(2+)</name>
        <dbReference type="ChEBI" id="CHEBI:18420"/>
    </ligand>
</feature>
<evidence type="ECO:0000256" key="14">
    <source>
        <dbReference type="PIRSR" id="PIRSR601952-2"/>
    </source>
</evidence>
<dbReference type="AlphaFoldDB" id="A0AAW2HGQ0"/>